<sequence length="259" mass="28906">MGLCSSAAAQAGTWSLICLAPRLKLFPRTYLNRDRCAVTLSREQPTDLVSNITTLTLAFSSPEEKLSRQELAGFHYLPDLVEQDKLKLGTIIDGLDNVKVLHAPNEAYPSTMFYSWFVPGGILEWTETRPKEHGKLVHIHIYTLPHWLASALHDGVVTEAVCRKVVERSPGVKQWLADTNYRRPVYMVTGLGLAKENGGPGRRGKFGTHVVIEQWKGEEFDRNTYTIADKLFVAKLAEISCDRPSPEGEISKAWLGSEA</sequence>
<gene>
    <name evidence="1" type="ORF">LMH87_009600</name>
</gene>
<dbReference type="KEGG" id="amus:LMH87_009600"/>
<name>A0A9W8QBP3_AKAMU</name>
<organism evidence="1 2">
    <name type="scientific">Akanthomyces muscarius</name>
    <name type="common">Entomopathogenic fungus</name>
    <name type="synonym">Lecanicillium muscarium</name>
    <dbReference type="NCBI Taxonomy" id="2231603"/>
    <lineage>
        <taxon>Eukaryota</taxon>
        <taxon>Fungi</taxon>
        <taxon>Dikarya</taxon>
        <taxon>Ascomycota</taxon>
        <taxon>Pezizomycotina</taxon>
        <taxon>Sordariomycetes</taxon>
        <taxon>Hypocreomycetidae</taxon>
        <taxon>Hypocreales</taxon>
        <taxon>Cordycipitaceae</taxon>
        <taxon>Akanthomyces</taxon>
    </lineage>
</organism>
<comment type="caution">
    <text evidence="1">The sequence shown here is derived from an EMBL/GenBank/DDBJ whole genome shotgun (WGS) entry which is preliminary data.</text>
</comment>
<evidence type="ECO:0000313" key="2">
    <source>
        <dbReference type="Proteomes" id="UP001144673"/>
    </source>
</evidence>
<proteinExistence type="predicted"/>
<dbReference type="AlphaFoldDB" id="A0A9W8QBP3"/>
<protein>
    <submittedName>
        <fullName evidence="1">Uncharacterized protein</fullName>
    </submittedName>
</protein>
<keyword evidence="2" id="KW-1185">Reference proteome</keyword>
<accession>A0A9W8QBP3</accession>
<dbReference type="Proteomes" id="UP001144673">
    <property type="component" value="Chromosome 5"/>
</dbReference>
<dbReference type="RefSeq" id="XP_056053753.1">
    <property type="nucleotide sequence ID" value="XM_056196624.1"/>
</dbReference>
<dbReference type="GeneID" id="80896759"/>
<dbReference type="EMBL" id="JAJHUN010000008">
    <property type="protein sequence ID" value="KAJ4153095.1"/>
    <property type="molecule type" value="Genomic_DNA"/>
</dbReference>
<evidence type="ECO:0000313" key="1">
    <source>
        <dbReference type="EMBL" id="KAJ4153095.1"/>
    </source>
</evidence>
<reference evidence="1" key="1">
    <citation type="journal article" date="2023" name="Access Microbiol">
        <title>De-novo genome assembly for Akanthomyces muscarius, a biocontrol agent of insect agricultural pests.</title>
        <authorList>
            <person name="Erdos Z."/>
            <person name="Studholme D.J."/>
            <person name="Raymond B."/>
            <person name="Sharma M."/>
        </authorList>
    </citation>
    <scope>NUCLEOTIDE SEQUENCE</scope>
    <source>
        <strain evidence="1">Ve6</strain>
    </source>
</reference>